<comment type="caution">
    <text evidence="2">The sequence shown here is derived from an EMBL/GenBank/DDBJ whole genome shotgun (WGS) entry which is preliminary data.</text>
</comment>
<dbReference type="EMBL" id="JAUSRO010000009">
    <property type="protein sequence ID" value="MDP9900833.1"/>
    <property type="molecule type" value="Genomic_DNA"/>
</dbReference>
<dbReference type="Pfam" id="PF09912">
    <property type="entry name" value="DUF2141"/>
    <property type="match status" value="1"/>
</dbReference>
<dbReference type="Proteomes" id="UP001226867">
    <property type="component" value="Unassembled WGS sequence"/>
</dbReference>
<evidence type="ECO:0000313" key="2">
    <source>
        <dbReference type="EMBL" id="MDP9900833.1"/>
    </source>
</evidence>
<evidence type="ECO:0000313" key="3">
    <source>
        <dbReference type="Proteomes" id="UP001226867"/>
    </source>
</evidence>
<name>A0ABT9S901_9BURK</name>
<keyword evidence="3" id="KW-1185">Reference proteome</keyword>
<organism evidence="2 3">
    <name type="scientific">Variovorax ginsengisoli</name>
    <dbReference type="NCBI Taxonomy" id="363844"/>
    <lineage>
        <taxon>Bacteria</taxon>
        <taxon>Pseudomonadati</taxon>
        <taxon>Pseudomonadota</taxon>
        <taxon>Betaproteobacteria</taxon>
        <taxon>Burkholderiales</taxon>
        <taxon>Comamonadaceae</taxon>
        <taxon>Variovorax</taxon>
    </lineage>
</organism>
<sequence>MNFSRALTVLAAALLLPLAANAADLRVTVSDGPVASATLYVALFATAEAMAADKPLASQTLPMRDGTAQLVFIGLPQGHYALKSFADENGNGKLDTNLVGLPTERYGFSNDAKGRMGPPGFDAAAVQLDADSSIAFRLH</sequence>
<reference evidence="2 3" key="1">
    <citation type="submission" date="2023-07" db="EMBL/GenBank/DDBJ databases">
        <title>Sorghum-associated microbial communities from plants grown in Nebraska, USA.</title>
        <authorList>
            <person name="Schachtman D."/>
        </authorList>
    </citation>
    <scope>NUCLEOTIDE SEQUENCE [LARGE SCALE GENOMIC DNA]</scope>
    <source>
        <strain evidence="2 3">DS1607</strain>
    </source>
</reference>
<proteinExistence type="predicted"/>
<feature type="chain" id="PRO_5047335715" evidence="1">
    <location>
        <begin position="23"/>
        <end position="139"/>
    </location>
</feature>
<feature type="signal peptide" evidence="1">
    <location>
        <begin position="1"/>
        <end position="22"/>
    </location>
</feature>
<dbReference type="InterPro" id="IPR018673">
    <property type="entry name" value="DUF2141"/>
</dbReference>
<dbReference type="RefSeq" id="WP_307690622.1">
    <property type="nucleotide sequence ID" value="NZ_JAUSRO010000009.1"/>
</dbReference>
<accession>A0ABT9S901</accession>
<evidence type="ECO:0000256" key="1">
    <source>
        <dbReference type="SAM" id="SignalP"/>
    </source>
</evidence>
<gene>
    <name evidence="2" type="ORF">J2W36_003099</name>
</gene>
<protein>
    <submittedName>
        <fullName evidence="2">Uncharacterized protein (DUF2141 family)</fullName>
    </submittedName>
</protein>
<keyword evidence="1" id="KW-0732">Signal</keyword>